<dbReference type="AlphaFoldDB" id="A0A1I4XGH8"/>
<keyword evidence="5" id="KW-1185">Reference proteome</keyword>
<reference evidence="5" key="1">
    <citation type="submission" date="2016-10" db="EMBL/GenBank/DDBJ databases">
        <authorList>
            <person name="Varghese N."/>
            <person name="Submissions S."/>
        </authorList>
    </citation>
    <scope>NUCLEOTIDE SEQUENCE [LARGE SCALE GENOMIC DNA]</scope>
    <source>
        <strain evidence="5">DSM 6150</strain>
    </source>
</reference>
<proteinExistence type="inferred from homology"/>
<feature type="short sequence motif" description="HXTX 2" evidence="2">
    <location>
        <begin position="125"/>
        <end position="128"/>
    </location>
</feature>
<evidence type="ECO:0000313" key="4">
    <source>
        <dbReference type="EMBL" id="SFN25007.1"/>
    </source>
</evidence>
<name>A0A1I4XGH8_9NEIS</name>
<feature type="active site" description="Proton donor" evidence="2">
    <location>
        <position position="43"/>
    </location>
</feature>
<evidence type="ECO:0000256" key="2">
    <source>
        <dbReference type="HAMAP-Rule" id="MF_01940"/>
    </source>
</evidence>
<keyword evidence="1 2" id="KW-0378">Hydrolase</keyword>
<comment type="similarity">
    <text evidence="2">Belongs to the 2H phosphoesterase superfamily. ThpR family.</text>
</comment>
<dbReference type="EC" id="3.1.4.58" evidence="2"/>
<dbReference type="HAMAP" id="MF_01940">
    <property type="entry name" value="RNA_CPDase"/>
    <property type="match status" value="1"/>
</dbReference>
<accession>A0A1I4XGH8</accession>
<organism evidence="4 5">
    <name type="scientific">Formivibrio citricus</name>
    <dbReference type="NCBI Taxonomy" id="83765"/>
    <lineage>
        <taxon>Bacteria</taxon>
        <taxon>Pseudomonadati</taxon>
        <taxon>Pseudomonadota</taxon>
        <taxon>Betaproteobacteria</taxon>
        <taxon>Neisseriales</taxon>
        <taxon>Chitinibacteraceae</taxon>
        <taxon>Formivibrio</taxon>
    </lineage>
</organism>
<sequence length="168" mass="18603">MPENPRLFIALAPPPKTRRALANLRDRLAPQISGHPVPSSNLHLTLAFLGQVPQQRHKTLQELMHGLSLPEGKIILDAVGAFPKAGVVWAGSSADNPQLENLAKQVRTTLLAHDFAFDSKPFQTHVTLFRKAKPVRQAIEPPIDWQLTAPRLYVSVSTPNGVVYRIME</sequence>
<dbReference type="RefSeq" id="WP_177187785.1">
    <property type="nucleotide sequence ID" value="NZ_FOVE01000005.1"/>
</dbReference>
<dbReference type="GO" id="GO:0016874">
    <property type="term" value="F:ligase activity"/>
    <property type="evidence" value="ECO:0007669"/>
    <property type="project" value="UniProtKB-KW"/>
</dbReference>
<dbReference type="EMBL" id="FOVE01000005">
    <property type="protein sequence ID" value="SFN25007.1"/>
    <property type="molecule type" value="Genomic_DNA"/>
</dbReference>
<dbReference type="InterPro" id="IPR014051">
    <property type="entry name" value="Phosphoesterase_HXTX"/>
</dbReference>
<feature type="domain" description="Phosphoesterase HXTX" evidence="3">
    <location>
        <begin position="12"/>
        <end position="89"/>
    </location>
</feature>
<evidence type="ECO:0000313" key="5">
    <source>
        <dbReference type="Proteomes" id="UP000242869"/>
    </source>
</evidence>
<dbReference type="GO" id="GO:0008664">
    <property type="term" value="F:RNA 2',3'-cyclic 3'-phosphodiesterase activity"/>
    <property type="evidence" value="ECO:0007669"/>
    <property type="project" value="UniProtKB-EC"/>
</dbReference>
<dbReference type="PANTHER" id="PTHR35561:SF1">
    <property type="entry name" value="RNA 2',3'-CYCLIC PHOSPHODIESTERASE"/>
    <property type="match status" value="1"/>
</dbReference>
<keyword evidence="4" id="KW-0436">Ligase</keyword>
<comment type="function">
    <text evidence="2">Hydrolyzes RNA 2',3'-cyclic phosphodiester to an RNA 2'-phosphomonoester.</text>
</comment>
<gene>
    <name evidence="4" type="ORF">SAMN05660284_01021</name>
</gene>
<feature type="short sequence motif" description="HXTX 1" evidence="2">
    <location>
        <begin position="43"/>
        <end position="46"/>
    </location>
</feature>
<dbReference type="Proteomes" id="UP000242869">
    <property type="component" value="Unassembled WGS sequence"/>
</dbReference>
<dbReference type="PANTHER" id="PTHR35561">
    <property type="entry name" value="RNA 2',3'-CYCLIC PHOSPHODIESTERASE"/>
    <property type="match status" value="1"/>
</dbReference>
<comment type="catalytic activity">
    <reaction evidence="2">
        <text>a 3'-end 2',3'-cyclophospho-ribonucleotide-RNA + H2O = a 3'-end 2'-phospho-ribonucleotide-RNA + H(+)</text>
        <dbReference type="Rhea" id="RHEA:11828"/>
        <dbReference type="Rhea" id="RHEA-COMP:10464"/>
        <dbReference type="Rhea" id="RHEA-COMP:17353"/>
        <dbReference type="ChEBI" id="CHEBI:15377"/>
        <dbReference type="ChEBI" id="CHEBI:15378"/>
        <dbReference type="ChEBI" id="CHEBI:83064"/>
        <dbReference type="ChEBI" id="CHEBI:173113"/>
        <dbReference type="EC" id="3.1.4.58"/>
    </reaction>
</comment>
<feature type="active site" description="Proton acceptor" evidence="2">
    <location>
        <position position="125"/>
    </location>
</feature>
<evidence type="ECO:0000259" key="3">
    <source>
        <dbReference type="Pfam" id="PF02834"/>
    </source>
</evidence>
<dbReference type="InterPro" id="IPR009097">
    <property type="entry name" value="Cyclic_Pdiesterase"/>
</dbReference>
<dbReference type="InterPro" id="IPR004175">
    <property type="entry name" value="RNA_CPDase"/>
</dbReference>
<dbReference type="GO" id="GO:0004113">
    <property type="term" value="F:2',3'-cyclic-nucleotide 3'-phosphodiesterase activity"/>
    <property type="evidence" value="ECO:0007669"/>
    <property type="project" value="InterPro"/>
</dbReference>
<dbReference type="SUPFAM" id="SSF55144">
    <property type="entry name" value="LigT-like"/>
    <property type="match status" value="1"/>
</dbReference>
<evidence type="ECO:0000256" key="1">
    <source>
        <dbReference type="ARBA" id="ARBA00022801"/>
    </source>
</evidence>
<protein>
    <recommendedName>
        <fullName evidence="2">RNA 2',3'-cyclic phosphodiesterase</fullName>
        <shortName evidence="2">RNA 2',3'-CPDase</shortName>
        <ecNumber evidence="2">3.1.4.58</ecNumber>
    </recommendedName>
</protein>
<dbReference type="Pfam" id="PF02834">
    <property type="entry name" value="LigT_PEase"/>
    <property type="match status" value="1"/>
</dbReference>
<dbReference type="NCBIfam" id="TIGR02258">
    <property type="entry name" value="2_5_ligase"/>
    <property type="match status" value="1"/>
</dbReference>
<dbReference type="STRING" id="83765.SAMN05660284_01021"/>
<dbReference type="Gene3D" id="3.90.1140.10">
    <property type="entry name" value="Cyclic phosphodiesterase"/>
    <property type="match status" value="1"/>
</dbReference>